<gene>
    <name evidence="9" type="ORF">dsmv_3010</name>
</gene>
<sequence length="355" mass="36855">MEMIDPLKSRNGRSGYGWPVILGALAVLMVVVVVVSTGMGYIPISAVEVLRIIAARITDAGAVLSGMDETFPVVVMEVRLPRILTAALVGGGLALSGCVFQGILLNPLADPYTLGVSAGAAFGAAVALLLNISAMGTFSIPVFAFGGAVLTLMLVLYLSASGGGFSSNNLILSGIIVASILSAAISFLKYVADEQVSVIIFWLMGSFGSRTWGDVGFTLIFVCLGLLVFLFFSRDLNLLALGDRSAASLGVNTGRVTLAVLVTASLVTAVCVSVSGIIGFVGLLVPHMMRSLTGPDNRRLLPAALLAGGILMVTADTVTRAVLPHEIPIGVLTALIGGPFFCYIFRKKQMGRTSV</sequence>
<keyword evidence="4" id="KW-1003">Cell membrane</keyword>
<dbReference type="AlphaFoldDB" id="S7TLG8"/>
<dbReference type="InterPro" id="IPR037294">
    <property type="entry name" value="ABC_BtuC-like"/>
</dbReference>
<dbReference type="InterPro" id="IPR000522">
    <property type="entry name" value="ABC_transptr_permease_BtuC"/>
</dbReference>
<evidence type="ECO:0000256" key="5">
    <source>
        <dbReference type="ARBA" id="ARBA00022692"/>
    </source>
</evidence>
<dbReference type="CDD" id="cd06550">
    <property type="entry name" value="TM_ABC_iron-siderophores_like"/>
    <property type="match status" value="1"/>
</dbReference>
<dbReference type="RefSeq" id="WP_020878077.1">
    <property type="nucleotide sequence ID" value="NZ_ATHJ01000101.1"/>
</dbReference>
<evidence type="ECO:0000256" key="3">
    <source>
        <dbReference type="ARBA" id="ARBA00022448"/>
    </source>
</evidence>
<feature type="transmembrane region" description="Helical" evidence="8">
    <location>
        <begin position="297"/>
        <end position="315"/>
    </location>
</feature>
<feature type="transmembrane region" description="Helical" evidence="8">
    <location>
        <begin position="327"/>
        <end position="345"/>
    </location>
</feature>
<feature type="transmembrane region" description="Helical" evidence="8">
    <location>
        <begin position="111"/>
        <end position="131"/>
    </location>
</feature>
<dbReference type="GO" id="GO:0033214">
    <property type="term" value="P:siderophore-iron import into cell"/>
    <property type="evidence" value="ECO:0007669"/>
    <property type="project" value="TreeGrafter"/>
</dbReference>
<dbReference type="EMBL" id="ATHJ01000101">
    <property type="protein sequence ID" value="EPR37721.1"/>
    <property type="molecule type" value="Genomic_DNA"/>
</dbReference>
<feature type="transmembrane region" description="Helical" evidence="8">
    <location>
        <begin position="138"/>
        <end position="158"/>
    </location>
</feature>
<feature type="transmembrane region" description="Helical" evidence="8">
    <location>
        <begin position="20"/>
        <end position="42"/>
    </location>
</feature>
<keyword evidence="6 8" id="KW-1133">Transmembrane helix</keyword>
<dbReference type="PANTHER" id="PTHR30472:SF25">
    <property type="entry name" value="ABC TRANSPORTER PERMEASE PROTEIN MJ0876-RELATED"/>
    <property type="match status" value="1"/>
</dbReference>
<dbReference type="GO" id="GO:0005886">
    <property type="term" value="C:plasma membrane"/>
    <property type="evidence" value="ECO:0007669"/>
    <property type="project" value="UniProtKB-SubCell"/>
</dbReference>
<feature type="transmembrane region" description="Helical" evidence="8">
    <location>
        <begin position="212"/>
        <end position="232"/>
    </location>
</feature>
<keyword evidence="5 8" id="KW-0812">Transmembrane</keyword>
<evidence type="ECO:0000256" key="6">
    <source>
        <dbReference type="ARBA" id="ARBA00022989"/>
    </source>
</evidence>
<organism evidence="9 10">
    <name type="scientific">Desulfococcus multivorans DSM 2059</name>
    <dbReference type="NCBI Taxonomy" id="1121405"/>
    <lineage>
        <taxon>Bacteria</taxon>
        <taxon>Pseudomonadati</taxon>
        <taxon>Thermodesulfobacteriota</taxon>
        <taxon>Desulfobacteria</taxon>
        <taxon>Desulfobacterales</taxon>
        <taxon>Desulfococcaceae</taxon>
        <taxon>Desulfococcus</taxon>
    </lineage>
</organism>
<comment type="similarity">
    <text evidence="2">Belongs to the binding-protein-dependent transport system permease family. FecCD subfamily.</text>
</comment>
<proteinExistence type="inferred from homology"/>
<dbReference type="PANTHER" id="PTHR30472">
    <property type="entry name" value="FERRIC ENTEROBACTIN TRANSPORT SYSTEM PERMEASE PROTEIN"/>
    <property type="match status" value="1"/>
</dbReference>
<dbReference type="eggNOG" id="COG0609">
    <property type="taxonomic scope" value="Bacteria"/>
</dbReference>
<keyword evidence="10" id="KW-1185">Reference proteome</keyword>
<dbReference type="GO" id="GO:0022857">
    <property type="term" value="F:transmembrane transporter activity"/>
    <property type="evidence" value="ECO:0007669"/>
    <property type="project" value="InterPro"/>
</dbReference>
<evidence type="ECO:0000256" key="8">
    <source>
        <dbReference type="SAM" id="Phobius"/>
    </source>
</evidence>
<dbReference type="Pfam" id="PF01032">
    <property type="entry name" value="FecCD"/>
    <property type="match status" value="1"/>
</dbReference>
<evidence type="ECO:0000256" key="2">
    <source>
        <dbReference type="ARBA" id="ARBA00007935"/>
    </source>
</evidence>
<accession>S7TLG8</accession>
<feature type="transmembrane region" description="Helical" evidence="8">
    <location>
        <begin position="83"/>
        <end position="105"/>
    </location>
</feature>
<protein>
    <submittedName>
        <fullName evidence="9">ABC-type transporter, integral membrane subunit</fullName>
    </submittedName>
</protein>
<dbReference type="Gene3D" id="1.10.3470.10">
    <property type="entry name" value="ABC transporter involved in vitamin B12 uptake, BtuC"/>
    <property type="match status" value="1"/>
</dbReference>
<dbReference type="SUPFAM" id="SSF81345">
    <property type="entry name" value="ABC transporter involved in vitamin B12 uptake, BtuC"/>
    <property type="match status" value="1"/>
</dbReference>
<feature type="transmembrane region" description="Helical" evidence="8">
    <location>
        <begin position="258"/>
        <end position="285"/>
    </location>
</feature>
<evidence type="ECO:0000256" key="4">
    <source>
        <dbReference type="ARBA" id="ARBA00022475"/>
    </source>
</evidence>
<feature type="transmembrane region" description="Helical" evidence="8">
    <location>
        <begin position="170"/>
        <end position="191"/>
    </location>
</feature>
<evidence type="ECO:0000313" key="10">
    <source>
        <dbReference type="Proteomes" id="UP000014977"/>
    </source>
</evidence>
<evidence type="ECO:0000256" key="7">
    <source>
        <dbReference type="ARBA" id="ARBA00023136"/>
    </source>
</evidence>
<name>S7TLG8_DESML</name>
<reference evidence="9 10" key="1">
    <citation type="journal article" date="2013" name="Genome Announc.">
        <title>Draft genome sequences for three mercury-methylating, sulfate-reducing bacteria.</title>
        <authorList>
            <person name="Brown S.D."/>
            <person name="Hurt R.A.Jr."/>
            <person name="Gilmour C.C."/>
            <person name="Elias D.A."/>
        </authorList>
    </citation>
    <scope>NUCLEOTIDE SEQUENCE [LARGE SCALE GENOMIC DNA]</scope>
    <source>
        <strain evidence="9 10">DSM 2059</strain>
    </source>
</reference>
<evidence type="ECO:0000256" key="1">
    <source>
        <dbReference type="ARBA" id="ARBA00004651"/>
    </source>
</evidence>
<comment type="caution">
    <text evidence="9">The sequence shown here is derived from an EMBL/GenBank/DDBJ whole genome shotgun (WGS) entry which is preliminary data.</text>
</comment>
<comment type="subcellular location">
    <subcellularLocation>
        <location evidence="1">Cell membrane</location>
        <topology evidence="1">Multi-pass membrane protein</topology>
    </subcellularLocation>
</comment>
<dbReference type="Proteomes" id="UP000014977">
    <property type="component" value="Unassembled WGS sequence"/>
</dbReference>
<dbReference type="FunFam" id="1.10.3470.10:FF:000001">
    <property type="entry name" value="Vitamin B12 ABC transporter permease BtuC"/>
    <property type="match status" value="1"/>
</dbReference>
<keyword evidence="7 8" id="KW-0472">Membrane</keyword>
<dbReference type="STRING" id="897.B2D07_09700"/>
<keyword evidence="3" id="KW-0813">Transport</keyword>
<evidence type="ECO:0000313" key="9">
    <source>
        <dbReference type="EMBL" id="EPR37721.1"/>
    </source>
</evidence>